<dbReference type="Pfam" id="PF06189">
    <property type="entry name" value="5-nucleotidase"/>
    <property type="match status" value="1"/>
</dbReference>
<organism evidence="1 2">
    <name type="scientific">Denitrificimonas halotolerans</name>
    <dbReference type="NCBI Taxonomy" id="3098930"/>
    <lineage>
        <taxon>Bacteria</taxon>
        <taxon>Pseudomonadati</taxon>
        <taxon>Pseudomonadota</taxon>
        <taxon>Gammaproteobacteria</taxon>
        <taxon>Pseudomonadales</taxon>
        <taxon>Pseudomonadaceae</taxon>
        <taxon>Denitrificimonas</taxon>
    </lineage>
</organism>
<dbReference type="Proteomes" id="UP001294570">
    <property type="component" value="Unassembled WGS sequence"/>
</dbReference>
<dbReference type="EMBL" id="JAXIVU010000006">
    <property type="protein sequence ID" value="MDY7219195.1"/>
    <property type="molecule type" value="Genomic_DNA"/>
</dbReference>
<gene>
    <name evidence="1" type="ORF">TOI97_06385</name>
</gene>
<name>A0ABU5GS46_9GAMM</name>
<dbReference type="InterPro" id="IPR036412">
    <property type="entry name" value="HAD-like_sf"/>
</dbReference>
<dbReference type="RefSeq" id="WP_321553289.1">
    <property type="nucleotide sequence ID" value="NZ_JAXIVU010000006.1"/>
</dbReference>
<dbReference type="PANTHER" id="PTHR31367:SF5">
    <property type="entry name" value="CYTOSOLIC 5'-NUCLEOTIDASE 1A"/>
    <property type="match status" value="1"/>
</dbReference>
<evidence type="ECO:0000313" key="2">
    <source>
        <dbReference type="Proteomes" id="UP001294570"/>
    </source>
</evidence>
<evidence type="ECO:0000313" key="1">
    <source>
        <dbReference type="EMBL" id="MDY7219195.1"/>
    </source>
</evidence>
<dbReference type="SUPFAM" id="SSF56784">
    <property type="entry name" value="HAD-like"/>
    <property type="match status" value="1"/>
</dbReference>
<accession>A0ABU5GS46</accession>
<comment type="caution">
    <text evidence="1">The sequence shown here is derived from an EMBL/GenBank/DDBJ whole genome shotgun (WGS) entry which is preliminary data.</text>
</comment>
<sequence length="315" mass="35682">MAFDLTRRLVVGLASSALFDLSESDAVFRTKGQNIYRQYQRDHQDQPLEPGVAFPFIRRLLSLNQLNLEDPPVEVILLSRNDPDTGLRVMNSIQHHNLPITRAVFMQGCSPHSYIPAFDIELFLSANTQDIKSAVAEGYPAGKILKGEVADDREDTQLRIAFDFDGVLVDDEAETVYKQQDLDKFHQHEILHQNIPHNPGPLKPFLKRIAEIQQLEQEKYQEDPSYEPIIRVSIVTARNAPAHKRVINTMRAWGITVNEAFFMGGVEKAKVLDIMRPHIFFDDQKLHLEQAASGLPSVHIPFGIANIDGELDETL</sequence>
<reference evidence="1 2" key="1">
    <citation type="submission" date="2023-12" db="EMBL/GenBank/DDBJ databases">
        <title>Denitrificimonas halotolerans sp. nov.,a novel species isolated from landfill leachate.</title>
        <authorList>
            <person name="Wang S."/>
        </authorList>
    </citation>
    <scope>NUCLEOTIDE SEQUENCE [LARGE SCALE GENOMIC DNA]</scope>
    <source>
        <strain evidence="1 2">JX-1</strain>
    </source>
</reference>
<proteinExistence type="predicted"/>
<dbReference type="InterPro" id="IPR010394">
    <property type="entry name" value="5-nucleotidase"/>
</dbReference>
<protein>
    <submittedName>
        <fullName evidence="1">5'-nucleotidase</fullName>
    </submittedName>
</protein>
<dbReference type="PANTHER" id="PTHR31367">
    <property type="entry name" value="CYTOSOLIC 5'-NUCLEOTIDASE 1 FAMILY MEMBER"/>
    <property type="match status" value="1"/>
</dbReference>
<keyword evidence="2" id="KW-1185">Reference proteome</keyword>